<dbReference type="AlphaFoldDB" id="A0A1Y1S587"/>
<dbReference type="Proteomes" id="UP000192639">
    <property type="component" value="Unassembled WGS sequence"/>
</dbReference>
<evidence type="ECO:0000313" key="2">
    <source>
        <dbReference type="Proteomes" id="UP000192639"/>
    </source>
</evidence>
<dbReference type="VEuPathDB" id="MicrosporidiaDB:ECANGB1_219"/>
<gene>
    <name evidence="1" type="ORF">ECANGB1_219</name>
</gene>
<name>A0A1Y1S587_9MICR</name>
<protein>
    <submittedName>
        <fullName evidence="1">Uncharacterized protein</fullName>
    </submittedName>
</protein>
<proteinExistence type="predicted"/>
<comment type="caution">
    <text evidence="1">The sequence shown here is derived from an EMBL/GenBank/DDBJ whole genome shotgun (WGS) entry which is preliminary data.</text>
</comment>
<keyword evidence="2" id="KW-1185">Reference proteome</keyword>
<reference evidence="1 2" key="1">
    <citation type="journal article" date="2017" name="Environ. Microbiol.">
        <title>Decay of the glycolytic pathway and adaptation to intranuclear parasitism within Enterocytozoonidae microsporidia.</title>
        <authorList>
            <person name="Wiredu Boakye D."/>
            <person name="Jaroenlak P."/>
            <person name="Prachumwat A."/>
            <person name="Williams T.A."/>
            <person name="Bateman K.S."/>
            <person name="Itsathitphaisarn O."/>
            <person name="Sritunyalucksana K."/>
            <person name="Paszkiewicz K.H."/>
            <person name="Moore K.A."/>
            <person name="Stentiford G.D."/>
            <person name="Williams B.A."/>
        </authorList>
    </citation>
    <scope>NUCLEOTIDE SEQUENCE [LARGE SCALE GENOMIC DNA]</scope>
    <source>
        <strain evidence="1 2">GB1</strain>
    </source>
</reference>
<accession>A0A1Y1S587</accession>
<sequence length="79" mass="9109">MLFVKNEAFELDLDQPTLDEEGQLLRKRRKIEEPLPIRPNKEKLAECIKKMMNSCVNALVGAMLKSEVQDCEYDKVGKV</sequence>
<dbReference type="EMBL" id="LWDP01000110">
    <property type="protein sequence ID" value="ORD93316.1"/>
    <property type="molecule type" value="Genomic_DNA"/>
</dbReference>
<evidence type="ECO:0000313" key="1">
    <source>
        <dbReference type="EMBL" id="ORD93316.1"/>
    </source>
</evidence>
<organism evidence="1 2">
    <name type="scientific">Enterospora canceri</name>
    <dbReference type="NCBI Taxonomy" id="1081671"/>
    <lineage>
        <taxon>Eukaryota</taxon>
        <taxon>Fungi</taxon>
        <taxon>Fungi incertae sedis</taxon>
        <taxon>Microsporidia</taxon>
        <taxon>Enterocytozoonidae</taxon>
        <taxon>Enterospora</taxon>
    </lineage>
</organism>